<evidence type="ECO:0000313" key="9">
    <source>
        <dbReference type="EMBL" id="KAK0182786.1"/>
    </source>
</evidence>
<name>A0AA39L2U6_MICHY</name>
<feature type="compositionally biased region" description="Basic and acidic residues" evidence="6">
    <location>
        <begin position="1891"/>
        <end position="1901"/>
    </location>
</feature>
<feature type="compositionally biased region" description="Basic residues" evidence="6">
    <location>
        <begin position="1387"/>
        <end position="1396"/>
    </location>
</feature>
<feature type="compositionally biased region" description="Polar residues" evidence="6">
    <location>
        <begin position="4378"/>
        <end position="4387"/>
    </location>
</feature>
<dbReference type="SUPFAM" id="SSF57184">
    <property type="entry name" value="Growth factor receptor domain"/>
    <property type="match status" value="1"/>
</dbReference>
<feature type="compositionally biased region" description="Low complexity" evidence="6">
    <location>
        <begin position="1631"/>
        <end position="1661"/>
    </location>
</feature>
<feature type="region of interest" description="Disordered" evidence="6">
    <location>
        <begin position="3918"/>
        <end position="4052"/>
    </location>
</feature>
<gene>
    <name evidence="9" type="ORF">PV327_000885</name>
</gene>
<dbReference type="InterPro" id="IPR009030">
    <property type="entry name" value="Growth_fac_rcpt_cys_sf"/>
</dbReference>
<feature type="compositionally biased region" description="Low complexity" evidence="6">
    <location>
        <begin position="829"/>
        <end position="846"/>
    </location>
</feature>
<feature type="compositionally biased region" description="Pro residues" evidence="6">
    <location>
        <begin position="4626"/>
        <end position="4638"/>
    </location>
</feature>
<keyword evidence="10" id="KW-1185">Reference proteome</keyword>
<evidence type="ECO:0000259" key="8">
    <source>
        <dbReference type="PROSITE" id="PS50026"/>
    </source>
</evidence>
<feature type="region of interest" description="Disordered" evidence="6">
    <location>
        <begin position="5328"/>
        <end position="5404"/>
    </location>
</feature>
<feature type="region of interest" description="Disordered" evidence="6">
    <location>
        <begin position="2691"/>
        <end position="2723"/>
    </location>
</feature>
<feature type="region of interest" description="Disordered" evidence="6">
    <location>
        <begin position="1449"/>
        <end position="1478"/>
    </location>
</feature>
<dbReference type="InterPro" id="IPR049883">
    <property type="entry name" value="NOTCH1_EGF-like"/>
</dbReference>
<dbReference type="Gene3D" id="2.10.25.10">
    <property type="entry name" value="Laminin"/>
    <property type="match status" value="1"/>
</dbReference>
<feature type="compositionally biased region" description="Basic and acidic residues" evidence="6">
    <location>
        <begin position="1697"/>
        <end position="1711"/>
    </location>
</feature>
<feature type="compositionally biased region" description="Low complexity" evidence="6">
    <location>
        <begin position="1491"/>
        <end position="1505"/>
    </location>
</feature>
<feature type="region of interest" description="Disordered" evidence="6">
    <location>
        <begin position="1491"/>
        <end position="1549"/>
    </location>
</feature>
<feature type="compositionally biased region" description="Acidic residues" evidence="6">
    <location>
        <begin position="1374"/>
        <end position="1383"/>
    </location>
</feature>
<comment type="caution">
    <text evidence="9">The sequence shown here is derived from an EMBL/GenBank/DDBJ whole genome shotgun (WGS) entry which is preliminary data.</text>
</comment>
<feature type="compositionally biased region" description="Basic and acidic residues" evidence="6">
    <location>
        <begin position="4515"/>
        <end position="4526"/>
    </location>
</feature>
<feature type="domain" description="EGF-like" evidence="8">
    <location>
        <begin position="5257"/>
        <end position="5292"/>
    </location>
</feature>
<feature type="compositionally biased region" description="Polar residues" evidence="6">
    <location>
        <begin position="296"/>
        <end position="305"/>
    </location>
</feature>
<dbReference type="SMART" id="SM00179">
    <property type="entry name" value="EGF_CA"/>
    <property type="match status" value="1"/>
</dbReference>
<accession>A0AA39L2U6</accession>
<feature type="compositionally biased region" description="Low complexity" evidence="6">
    <location>
        <begin position="1668"/>
        <end position="1682"/>
    </location>
</feature>
<dbReference type="InterPro" id="IPR000742">
    <property type="entry name" value="EGF"/>
</dbReference>
<protein>
    <recommendedName>
        <fullName evidence="8">EGF-like domain-containing protein</fullName>
    </recommendedName>
</protein>
<feature type="region of interest" description="Disordered" evidence="6">
    <location>
        <begin position="4999"/>
        <end position="5022"/>
    </location>
</feature>
<feature type="compositionally biased region" description="Acidic residues" evidence="6">
    <location>
        <begin position="4999"/>
        <end position="5013"/>
    </location>
</feature>
<dbReference type="CDD" id="cd00054">
    <property type="entry name" value="EGF_CA"/>
    <property type="match status" value="1"/>
</dbReference>
<evidence type="ECO:0000256" key="6">
    <source>
        <dbReference type="SAM" id="MobiDB-lite"/>
    </source>
</evidence>
<reference evidence="9" key="1">
    <citation type="journal article" date="2023" name="bioRxiv">
        <title>Scaffold-level genome assemblies of two parasitoid biocontrol wasps reveal the parthenogenesis mechanism and an associated novel virus.</title>
        <authorList>
            <person name="Inwood S."/>
            <person name="Skelly J."/>
            <person name="Guhlin J."/>
            <person name="Harrop T."/>
            <person name="Goldson S."/>
            <person name="Dearden P."/>
        </authorList>
    </citation>
    <scope>NUCLEOTIDE SEQUENCE</scope>
    <source>
        <strain evidence="9">Lincoln</strain>
        <tissue evidence="9">Whole body</tissue>
    </source>
</reference>
<feature type="compositionally biased region" description="Polar residues" evidence="6">
    <location>
        <begin position="4454"/>
        <end position="4465"/>
    </location>
</feature>
<evidence type="ECO:0000256" key="5">
    <source>
        <dbReference type="PROSITE-ProRule" id="PRU00076"/>
    </source>
</evidence>
<evidence type="ECO:0000313" key="10">
    <source>
        <dbReference type="Proteomes" id="UP001168972"/>
    </source>
</evidence>
<feature type="compositionally biased region" description="Polar residues" evidence="6">
    <location>
        <begin position="4825"/>
        <end position="4844"/>
    </location>
</feature>
<feature type="compositionally biased region" description="Polar residues" evidence="6">
    <location>
        <begin position="5568"/>
        <end position="5585"/>
    </location>
</feature>
<feature type="compositionally biased region" description="Low complexity" evidence="6">
    <location>
        <begin position="1758"/>
        <end position="1768"/>
    </location>
</feature>
<keyword evidence="3" id="KW-0677">Repeat</keyword>
<feature type="compositionally biased region" description="Polar residues" evidence="6">
    <location>
        <begin position="1732"/>
        <end position="1745"/>
    </location>
</feature>
<feature type="compositionally biased region" description="Polar residues" evidence="6">
    <location>
        <begin position="1840"/>
        <end position="1857"/>
    </location>
</feature>
<feature type="region of interest" description="Disordered" evidence="6">
    <location>
        <begin position="4298"/>
        <end position="4413"/>
    </location>
</feature>
<keyword evidence="7" id="KW-0812">Transmembrane</keyword>
<organism evidence="9 10">
    <name type="scientific">Microctonus hyperodae</name>
    <name type="common">Parasitoid wasp</name>
    <dbReference type="NCBI Taxonomy" id="165561"/>
    <lineage>
        <taxon>Eukaryota</taxon>
        <taxon>Metazoa</taxon>
        <taxon>Ecdysozoa</taxon>
        <taxon>Arthropoda</taxon>
        <taxon>Hexapoda</taxon>
        <taxon>Insecta</taxon>
        <taxon>Pterygota</taxon>
        <taxon>Neoptera</taxon>
        <taxon>Endopterygota</taxon>
        <taxon>Hymenoptera</taxon>
        <taxon>Apocrita</taxon>
        <taxon>Ichneumonoidea</taxon>
        <taxon>Braconidae</taxon>
        <taxon>Euphorinae</taxon>
        <taxon>Microctonus</taxon>
    </lineage>
</organism>
<feature type="compositionally biased region" description="Polar residues" evidence="6">
    <location>
        <begin position="4244"/>
        <end position="4260"/>
    </location>
</feature>
<feature type="compositionally biased region" description="Polar residues" evidence="6">
    <location>
        <begin position="2695"/>
        <end position="2723"/>
    </location>
</feature>
<dbReference type="InterPro" id="IPR000152">
    <property type="entry name" value="EGF-type_Asp/Asn_hydroxyl_site"/>
</dbReference>
<feature type="compositionally biased region" description="Basic and acidic residues" evidence="6">
    <location>
        <begin position="5586"/>
        <end position="5597"/>
    </location>
</feature>
<feature type="region of interest" description="Disordered" evidence="6">
    <location>
        <begin position="1807"/>
        <end position="1933"/>
    </location>
</feature>
<feature type="compositionally biased region" description="Basic residues" evidence="6">
    <location>
        <begin position="5380"/>
        <end position="5393"/>
    </location>
</feature>
<feature type="region of interest" description="Disordered" evidence="6">
    <location>
        <begin position="5568"/>
        <end position="5636"/>
    </location>
</feature>
<feature type="compositionally biased region" description="Acidic residues" evidence="6">
    <location>
        <begin position="2510"/>
        <end position="2524"/>
    </location>
</feature>
<dbReference type="PANTHER" id="PTHR39072:SF2">
    <property type="match status" value="1"/>
</dbReference>
<feature type="compositionally biased region" description="Pro residues" evidence="6">
    <location>
        <begin position="5364"/>
        <end position="5377"/>
    </location>
</feature>
<feature type="region of interest" description="Disordered" evidence="6">
    <location>
        <begin position="3798"/>
        <end position="3885"/>
    </location>
</feature>
<feature type="region of interest" description="Disordered" evidence="6">
    <location>
        <begin position="4107"/>
        <end position="4222"/>
    </location>
</feature>
<dbReference type="FunFam" id="2.10.25.10:FF:000038">
    <property type="entry name" value="Fibrillin 2"/>
    <property type="match status" value="1"/>
</dbReference>
<dbReference type="PROSITE" id="PS00010">
    <property type="entry name" value="ASX_HYDROXYL"/>
    <property type="match status" value="1"/>
</dbReference>
<feature type="disulfide bond" evidence="5">
    <location>
        <begin position="5282"/>
        <end position="5291"/>
    </location>
</feature>
<dbReference type="InterPro" id="IPR018097">
    <property type="entry name" value="EGF_Ca-bd_CS"/>
</dbReference>
<evidence type="ECO:0000256" key="1">
    <source>
        <dbReference type="ARBA" id="ARBA00022536"/>
    </source>
</evidence>
<feature type="compositionally biased region" description="Low complexity" evidence="6">
    <location>
        <begin position="3926"/>
        <end position="3937"/>
    </location>
</feature>
<keyword evidence="7" id="KW-0472">Membrane</keyword>
<dbReference type="SMART" id="SM00181">
    <property type="entry name" value="EGF"/>
    <property type="match status" value="3"/>
</dbReference>
<feature type="compositionally biased region" description="Polar residues" evidence="6">
    <location>
        <begin position="1807"/>
        <end position="1820"/>
    </location>
</feature>
<feature type="compositionally biased region" description="Polar residues" evidence="6">
    <location>
        <begin position="674"/>
        <end position="687"/>
    </location>
</feature>
<feature type="compositionally biased region" description="Pro residues" evidence="6">
    <location>
        <begin position="4320"/>
        <end position="4339"/>
    </location>
</feature>
<feature type="compositionally biased region" description="Basic and acidic residues" evidence="6">
    <location>
        <begin position="4164"/>
        <end position="4174"/>
    </location>
</feature>
<feature type="compositionally biased region" description="Basic and acidic residues" evidence="6">
    <location>
        <begin position="4298"/>
        <end position="4309"/>
    </location>
</feature>
<dbReference type="GO" id="GO:0005509">
    <property type="term" value="F:calcium ion binding"/>
    <property type="evidence" value="ECO:0007669"/>
    <property type="project" value="InterPro"/>
</dbReference>
<feature type="compositionally biased region" description="Basic and acidic residues" evidence="6">
    <location>
        <begin position="5625"/>
        <end position="5636"/>
    </location>
</feature>
<feature type="region of interest" description="Disordered" evidence="6">
    <location>
        <begin position="4244"/>
        <end position="4272"/>
    </location>
</feature>
<dbReference type="Pfam" id="PF07645">
    <property type="entry name" value="EGF_CA"/>
    <property type="match status" value="1"/>
</dbReference>
<feature type="region of interest" description="Disordered" evidence="6">
    <location>
        <begin position="3333"/>
        <end position="3421"/>
    </location>
</feature>
<reference evidence="9" key="2">
    <citation type="submission" date="2023-03" db="EMBL/GenBank/DDBJ databases">
        <authorList>
            <person name="Inwood S.N."/>
            <person name="Skelly J.G."/>
            <person name="Guhlin J."/>
            <person name="Harrop T.W.R."/>
            <person name="Goldson S.G."/>
            <person name="Dearden P.K."/>
        </authorList>
    </citation>
    <scope>NUCLEOTIDE SEQUENCE</scope>
    <source>
        <strain evidence="9">Lincoln</strain>
        <tissue evidence="9">Whole body</tissue>
    </source>
</reference>
<feature type="region of interest" description="Disordered" evidence="6">
    <location>
        <begin position="2508"/>
        <end position="2555"/>
    </location>
</feature>
<keyword evidence="7" id="KW-1133">Transmembrane helix</keyword>
<feature type="region of interest" description="Disordered" evidence="6">
    <location>
        <begin position="4449"/>
        <end position="4483"/>
    </location>
</feature>
<feature type="region of interest" description="Disordered" evidence="6">
    <location>
        <begin position="868"/>
        <end position="901"/>
    </location>
</feature>
<dbReference type="InterPro" id="IPR031866">
    <property type="entry name" value="DUF4758"/>
</dbReference>
<feature type="region of interest" description="Disordered" evidence="6">
    <location>
        <begin position="3453"/>
        <end position="3482"/>
    </location>
</feature>
<feature type="region of interest" description="Disordered" evidence="6">
    <location>
        <begin position="4825"/>
        <end position="4850"/>
    </location>
</feature>
<feature type="region of interest" description="Disordered" evidence="6">
    <location>
        <begin position="1590"/>
        <end position="1781"/>
    </location>
</feature>
<evidence type="ECO:0000256" key="2">
    <source>
        <dbReference type="ARBA" id="ARBA00022729"/>
    </source>
</evidence>
<feature type="region of interest" description="Disordered" evidence="6">
    <location>
        <begin position="663"/>
        <end position="687"/>
    </location>
</feature>
<feature type="compositionally biased region" description="Basic and acidic residues" evidence="6">
    <location>
        <begin position="569"/>
        <end position="583"/>
    </location>
</feature>
<keyword evidence="2" id="KW-0732">Signal</keyword>
<comment type="caution">
    <text evidence="5">Lacks conserved residue(s) required for the propagation of feature annotation.</text>
</comment>
<dbReference type="Pfam" id="PF15950">
    <property type="entry name" value="DUF4758"/>
    <property type="match status" value="6"/>
</dbReference>
<feature type="region of interest" description="Disordered" evidence="6">
    <location>
        <begin position="1341"/>
        <end position="1396"/>
    </location>
</feature>
<dbReference type="PROSITE" id="PS50026">
    <property type="entry name" value="EGF_3"/>
    <property type="match status" value="2"/>
</dbReference>
<dbReference type="EMBL" id="JAQQBR010000001">
    <property type="protein sequence ID" value="KAK0182786.1"/>
    <property type="molecule type" value="Genomic_DNA"/>
</dbReference>
<feature type="compositionally biased region" description="Polar residues" evidence="6">
    <location>
        <begin position="3812"/>
        <end position="3824"/>
    </location>
</feature>
<proteinExistence type="predicted"/>
<dbReference type="InterPro" id="IPR001881">
    <property type="entry name" value="EGF-like_Ca-bd_dom"/>
</dbReference>
<dbReference type="Proteomes" id="UP001168972">
    <property type="component" value="Unassembled WGS sequence"/>
</dbReference>
<evidence type="ECO:0000256" key="3">
    <source>
        <dbReference type="ARBA" id="ARBA00022737"/>
    </source>
</evidence>
<keyword evidence="1 5" id="KW-0245">EGF-like domain</keyword>
<feature type="region of interest" description="Disordered" evidence="6">
    <location>
        <begin position="4506"/>
        <end position="4654"/>
    </location>
</feature>
<feature type="compositionally biased region" description="Basic and acidic residues" evidence="6">
    <location>
        <begin position="1821"/>
        <end position="1834"/>
    </location>
</feature>
<feature type="compositionally biased region" description="Polar residues" evidence="6">
    <location>
        <begin position="4528"/>
        <end position="4543"/>
    </location>
</feature>
<evidence type="ECO:0000256" key="4">
    <source>
        <dbReference type="ARBA" id="ARBA00023157"/>
    </source>
</evidence>
<feature type="compositionally biased region" description="Low complexity" evidence="6">
    <location>
        <begin position="306"/>
        <end position="326"/>
    </location>
</feature>
<feature type="compositionally biased region" description="Basic and acidic residues" evidence="6">
    <location>
        <begin position="2525"/>
        <end position="2540"/>
    </location>
</feature>
<feature type="compositionally biased region" description="Polar residues" evidence="6">
    <location>
        <begin position="3333"/>
        <end position="3355"/>
    </location>
</feature>
<feature type="compositionally biased region" description="Basic and acidic residues" evidence="6">
    <location>
        <begin position="4181"/>
        <end position="4210"/>
    </location>
</feature>
<dbReference type="PANTHER" id="PTHR39072">
    <property type="entry name" value="RE48511P"/>
    <property type="match status" value="1"/>
</dbReference>
<feature type="compositionally biased region" description="Basic and acidic residues" evidence="6">
    <location>
        <begin position="3862"/>
        <end position="3885"/>
    </location>
</feature>
<keyword evidence="4 5" id="KW-1015">Disulfide bond</keyword>
<feature type="compositionally biased region" description="Basic and acidic residues" evidence="6">
    <location>
        <begin position="4554"/>
        <end position="4571"/>
    </location>
</feature>
<feature type="domain" description="EGF-like" evidence="8">
    <location>
        <begin position="5204"/>
        <end position="5245"/>
    </location>
</feature>
<feature type="compositionally biased region" description="Low complexity" evidence="6">
    <location>
        <begin position="5345"/>
        <end position="5359"/>
    </location>
</feature>
<feature type="region of interest" description="Disordered" evidence="6">
    <location>
        <begin position="817"/>
        <end position="850"/>
    </location>
</feature>
<feature type="compositionally biased region" description="Polar residues" evidence="6">
    <location>
        <begin position="3378"/>
        <end position="3398"/>
    </location>
</feature>
<evidence type="ECO:0000256" key="7">
    <source>
        <dbReference type="SAM" id="Phobius"/>
    </source>
</evidence>
<feature type="compositionally biased region" description="Polar residues" evidence="6">
    <location>
        <begin position="4394"/>
        <end position="4407"/>
    </location>
</feature>
<feature type="compositionally biased region" description="Low complexity" evidence="6">
    <location>
        <begin position="1902"/>
        <end position="1912"/>
    </location>
</feature>
<dbReference type="PROSITE" id="PS00022">
    <property type="entry name" value="EGF_1"/>
    <property type="match status" value="1"/>
</dbReference>
<feature type="compositionally biased region" description="Basic residues" evidence="6">
    <location>
        <begin position="3965"/>
        <end position="3978"/>
    </location>
</feature>
<feature type="region of interest" description="Disordered" evidence="6">
    <location>
        <begin position="2214"/>
        <end position="2243"/>
    </location>
</feature>
<feature type="compositionally biased region" description="Polar residues" evidence="6">
    <location>
        <begin position="1452"/>
        <end position="1473"/>
    </location>
</feature>
<feature type="transmembrane region" description="Helical" evidence="7">
    <location>
        <begin position="5297"/>
        <end position="5322"/>
    </location>
</feature>
<feature type="region of interest" description="Disordered" evidence="6">
    <location>
        <begin position="291"/>
        <end position="326"/>
    </location>
</feature>
<dbReference type="PROSITE" id="PS01187">
    <property type="entry name" value="EGF_CA"/>
    <property type="match status" value="1"/>
</dbReference>
<sequence>MTTVLLVSARPGYSNSPIGLLAKTARTFVQDGASTEYATQVVGTTLDNGRVYAQILSTSSRVFYEKDTNSDSLNLKSSKISPYVVYPSRVAPQDEWKLFGGVIEDDSSAGKREEAVIRKEISLSSSSSSSADAHDRENDIFEIRKEYNVDIHPKFKPAKVRAGGNLPTYTVKQELVGGYNTDREDVNGEEEPRSFRPRVPKIFKPQLARVTFKKEPPRPLNTVTYHGFADFTTIVGDTVIVFSPSTAPASVGRAATTIKGDATLRPGDGSVVSIQPTSVIQNHQTADPLLDAINGHSRSSESNNLTPSIVEEPEESSSVNSTPSLLLPDMETLKPTGLLKVIDSTTSAEGTTTHYKSLIYGTYVGTNYAQIIHTSSNVYYFPDETTAAYDTTTTKYEDETEDTLTLDSETTTVADETLSPENNELMTPLDETTENSATTLKVSYPTPPEPEILNDINDVQGRSIKGGSGKNDINKNDKKISFSTRLLPSTVYKTFTFYTTFFIPDETNQDHTTTSIKSQEVVSSEVSYLTELIVPSSSSQESVMKTSISTSSLETPLLSAENPSISKLSDTKPKQDEKQEIPEKPEEIEVIFKTLYTTYTYLTTFFQESTSSVSSREVVETNIVTQTLGPDGIPGDVAGLFDDDDVTITPTKIQDTILSTTLRSDTTPDEESVTNEMPTTMDDSTTETSFTTLDDQENVKTTIKDSFDGLSQLEPSPSPSVIIDIPKFETKTYFTTFTYFKTFFDDDDTEIETSTQVVSNIVTEEITPTNVVKSPEKSSIISTTPKSEPKVSPEILAYLEAIKKQKSHEEALKLAKKVQETTTQEKPISTSQSNNESTTTTTTPKSETIEQEFADGEVLGSMITDVISSSSSSDGTVLEPPMDKRNVGSLPEDQELSESNHHDVEPAPTLLLRTSYTTFTYFTTMYKGDTSNVASRLETVTNVVTETIRPTPAVEMPVVSTSALPVTYFTTFTYWTTFYKAGDTITTSREETVSNVVIPTVSPTPTIELGVIMTYRPDSSTETVEEDDVTDKAIAYNEVMMHEKITTPINLPKEIIYTAGQEQSNIDVSTINPEPTTYYTTFTYFTTSYIGNETILNSRLETITSVALGDIPKATGRAIGTPVSRIQELETEEKVRTSEIIPTKISEEPKTGLLSTLRSSQVVDGTTTHFATDVYGTYIDGLYAQLVQSTTSLETPMLITTTTTPVTSTSLATPALPTGVLSLNKGSIIDADEVTTIFFATSQIGTLIDGLYAKVIESTSSTKVDTEKKATLKPPENRHRTGLVRLIKGQIEADGSTVVYQSKVIGTSIEGRYAQIIESTSSYLLSTTPVLPTVASTATLAPGLPAPTPAVIQSSKSGNNDEQDESNEENKENSEDEEEEEDENGQKSKKKSRLTFSSRKRPFTLTIKPFLLRSRPAFNPKRKGAQGATTITRTDITPTVTATLAGNKGNRFASSRSRPLSQASTTTPINSSRRFPGRRVSLSVTPTVSLTSSARGRASARISASPTFSVARRGPSSIRGSSARPAVRGSSSIHPGASTRFRGGVIRPSSTLIKPVQTINPFQGIKSDDQEDEANEFTTTTLVTEETPYPTDFEDFEDIGTTTPPKTTTESPRRATNPLLRFRRPLNIAPASRGTSRKTTTTTKAPTVAPRSSNSRSLNNPTLPPIASRSRNNNRFFPPRNFINQRQSEPIEEISNLDERGTHLDDERTVDEIVDNDYEGSENNKRRRTVNRNDSSSTTPRTSYGNRYIAQRRRYRRQVSQSRSYQPSRYRRPGSKITSAEDRSDIDVLGVIAEEDLLKPITRYNSRGRSLSTSRPPTKNSGEKYSSESGENSKSRIRRPTTTPRVKPSPTSSTARQFTLREKNSPSYKRTPNKQDNLRRSGTRVRSTTRRPTDPTYDSRRGAPSRSSSRSRTNGRRVPQRIRGGSREDLRDYGYGYGREDGTITVTHYVPTEVTIPVVSNGATEHRNIITASPSIEILGPDRYSTISGGDGRPLVVIATESSSLNAHGQTEVTRFLLHSTPTSRVSHTLTTIGGRRVSQSLIVPSTVYSVENVISTIPASLPDSNSPLANILLSQLLLGQFAQPNALLGGIPSAEVTPTTRYDTRTTTYVTTITKERSTVIPLTFRGKEILTTLIDSSSDIVTATEFITDTVVVTPTAILPAANLNSLLLLLKQPAQAPILSQDPLFGVAPIFTQSNSLPGEVERRHQPADLDYRPEDDSSASIEEFDTPVAKQRVKSPKKEPIPESSVITIYVSGKRPGEFSTILSTVKVGEDTITTSRQRRDAIEEVRASIPPSLHSQSSIDMRLSPSEEYVNSHTPTQSLESVVDDTVSDIINGQHYLNDGQSQAGNYFDGIPDEQMRNKRRKVIRVRVPSYLSREKSERQHKYTVVRKRPLVPYTRSLTFDNQEPSSLSPRRIVVTRVRNLGARSRHFFDYEEDVDTPSYLQSPLKRHKVTVTRTRKLGPTLDVELNMTPRTRVTRKKLVTVRPVVTSTPTFAIITTGFYGIVDHDDDDDDDDQDEEEENGNKEEIADDMEKNIDESSENPTTLVGSLNDIEEKPGIISHVTEDNQDFSELQLNIAEEVTTTSDSAPIIITDNFFFPASSEDDKELLEDEDENISTTEQNFDEYTPMQHEVQENQNNNKELVSITNETTVKNIESTSELFSSSMNNPTEESVLDTTTLLNISLNEDEATQETTTEPSISEQLTEQPTFTSSNNKEIPVISNSPPIKELNEELSVVPLESFLEIIPQHTSVDIDMAIPSVIPLESSMTRDEDDHSFFHSTEALQSHSSQMTTTLVMSPSPEDIEAGLSDELYLSLSRPDFAQISPSHVFENKPNENINESSIVNSVSLQNNPSPIVVYTETVVTSTRLKTYTYVVTKVNGLNTEVTSSTTVRPRVTTLTLTVPVIIAPTSTSSMESMSTNIVLSASHRVSDAAQESTRETRMMNGDGEEEGRRLNLATRIMSNGVEVIVAGPTPALRWENSNPHPTLTLSDAVVMLMPQEDLNEFVTKTCTTTFTYLNTITKDGTTIVSTDQQVVANTATEERHRKLGSESAAVTLQASPTLRTEVFKTTYTYLTLNTDHPDVDNALSSSQKVITNTITAPQHYLDMFLEPSEVPPPQTNTYLSTRVLEKTFIEDGLTRIGTMSDTITRLIITESALPPPRPTSVTTTLTALDNSDNLGTDIMKTYYITYTYYNTYLEKGSNTVVRTNVATSTDIAVEKVPKKTSVIDTQETVAQTSPEPIKIFATKTYLTTFTYFTTLLQAGADGETSTTISSRSHIVENVVTESIAPSLLNAGYMNILTTAHHSDSVKNVVTGSTIIFFDEEDQIDSSNTDTQIKPTTSLGSAQATIENSEIVPIKTSEITAELQSDEPEKQNTGQNQNESDLSAAATSNNEDPPVAESDNASESSDGTPGRPVSGGGLLSLGSLGINGLSALGPVITAMAGLLQGKPSTTRRNDTVSTSLSAPVTHQESQEVTSQRSPIYIPVAEFADGDIEAAESQNIAAQLANLNPNFLPETRHKIAASIVDGIPISPGEIITANSDVIIGKPGILSPRPPQTYSHNENDDHNIGMKPPPISVPNIPVHPVLEVIRDDGVAESTRPIQHIVPATSPKRPPSIPLLLHKEPVRSELQQDILENDPLLKPPGRPNIEKYANPNINHNEPEWISDRFRRPWNSNEPLKPPPAPTIQSHIQENLNGYAQDKKPWAPHAENEHKQHTSWIQPNPIVTDVNLESSESTKPEPIQSSEPIIHQIPHVIDRSTGEPLLVNIQPSQVANVVIPDSGTQVLIFGDTSEPHKSGQYFDEPSPYPESQMTTTFGSSEQGEKNPADYMIPPAPPALNFKPLPQKSRPHNIPVANTRPHERFPSPHEKIEISVNSRPEKRPSDILLLQRPDSHGQSSQGQVHTEILVHHSSDTTNLHLNSNPQLNQYQPPRRQYQKPSTSYDQPPRRNTDISSSVETPAHHHNLHHHGHHHEKSNRTQTSEMVKQQKWKNDRIKQRLPINRPRPPVRLRPNLYPDRTSGYPSGKPRYPPQRPSQVPQAPHPPQIPINWQDEIKNDHSANVNYHQNGQEAPANLPIGAIGYRNPLIANMKKPLTLLPAHATNYQPHPAQHHQVHQLPPDISPPEIQSFGQILPRPDEPDVPWSETQTEAGPDSSAEETEEHVKYHDEIPHSHQQTEQQEHSDNQPIDKYDQDDSIQHAENEEHEVYVEPAQTKKPYENVDMTNVNFNKPAEENQSVSYNNQSHTQMDNHQNSSVGIENSPEYHDDNSDIITKDNEKISDDEFDYEIIQGDSFGDRIHEFESKPYEADDTIDLKPPAILPQFPPQRPTRPRPPPPLHRIKPTPRPSANEADETFMGSTAHPPGGHARPPLDWESSDISHNNDNNRYLGRRNLTSSRPTLSQNPQKKPDSKYIDTEIIRNSNPPAQTSGTRIHLAYPHIITKPRPTIPLPVTISTGSSSNQKRLQIKEKNNIDKSSTAVNRPISMRPSLVIHVKDKNRETLETAYQTNFASNENKDDTSNDKRPISSKQNNNSDTPKTPSQDMMPPPPTKVTTDDKSINNKDDGERDLKPPPIPSDVVGMSPPPIGIKATTTRPVIINTDESGLKPPPPKYIPLTDSSKVIGETPPPPPPPPPPSLPSANMVPPTVPRPTKPRPLLMELLSQDMVPPPPPLIESSRPIEISTVRPAIAVSGSIQIATGVAISNIPVMQDNAESTIPIIHGTVDLPVVMDVSDIMKSVETRKPEHVSIYTVRPFETRKISRVSVQPTTILSTNLIMPTRLRIPQIDLTTSSIRSPAQLVTIPSYEVSKNPSVILEASRQSISSDRISPTQSLNHYTSQSTTPSIHPDDVTFTSTTKRKYGNSFTKSRDSILKTTKKFVVAPTGIYKNTRNVTTTTTLTTLEMKPKAVTHFKTLTVTRTETSVVGSPPTTRTLLLTHTLTSRIIETVTETLLRPTNVVITSVTTILHPATRLPTYDHSPDNVDSIFVVMSDQNPPAADAEEVEAEYGGEEEITRDEQDPSGNEIHRILSGSVLGAPIIPHQAPVPQCQPECRASKSEMCSNVGGEPRCVCRPGFARMFPDRPCKPTYTYTLRIGLDRIGRESIKYERLVNNTTSPSFRKLAGPTREALDRTLMQSDLRDVYRGLDIAGFHSNPAQVEFHVQLSDNTSETRLKDMVKKYLLSSNYSLGGTEVFASKDFNTIDAQDFDECSTEEGGPHHDCSPHATCFNLHGSYQCSCKEGWADVSENSAYPGRICSQAPLGCAGCNNKGHCVTNSVGQEVCECFPWHSGQRCQVNLKVLLIALVTAGAILLGLLGVCLALACFRHPGRTGKSGDRRAMIASGTGGDTSSEGSVTDLAIPHHVPHVLPPPPRSVAPAPPNSKRTKKTTKQFHAPKKPSYAGAPLSGNEMINADRSLSVMIPRAKYRSGPQSSQNYSKPPMSTFAADEHKLINYLEGGPQTANRKASVISTTKEYIKNYDEPALRVVRNAVAPNNGALVSAGFQVSATVMKTGDGESMLDDTLEPSTMKTLRSTTDYQDGTSTLARSCDATTIQATTKLLPLDLTEAESSIGHSCTDDTSNGKQATSRGSKDTRDARDSASEGPITAERDLGSTLRLRHPPLYNPERAASDRDSNFDSL</sequence>
<feature type="region of interest" description="Disordered" evidence="6">
    <location>
        <begin position="552"/>
        <end position="583"/>
    </location>
</feature>